<accession>A0A7S0DDT5</accession>
<proteinExistence type="inferred from homology"/>
<dbReference type="PANTHER" id="PTHR31268">
    <property type="match status" value="1"/>
</dbReference>
<evidence type="ECO:0000313" key="6">
    <source>
        <dbReference type="EMBL" id="CAD8451529.1"/>
    </source>
</evidence>
<comment type="catalytic activity">
    <reaction evidence="4">
        <text>alpha-D-galactosyl-(1-&gt;3)-1D-myo-inositol + sucrose = raffinose + myo-inositol</text>
        <dbReference type="Rhea" id="RHEA:20161"/>
        <dbReference type="ChEBI" id="CHEBI:16634"/>
        <dbReference type="ChEBI" id="CHEBI:17268"/>
        <dbReference type="ChEBI" id="CHEBI:17505"/>
        <dbReference type="ChEBI" id="CHEBI:17992"/>
        <dbReference type="EC" id="2.4.1.82"/>
    </reaction>
</comment>
<dbReference type="Gene3D" id="3.20.20.70">
    <property type="entry name" value="Aldolase class I"/>
    <property type="match status" value="1"/>
</dbReference>
<evidence type="ECO:0000256" key="3">
    <source>
        <dbReference type="ARBA" id="ARBA00023277"/>
    </source>
</evidence>
<dbReference type="SUPFAM" id="SSF51445">
    <property type="entry name" value="(Trans)glycosidases"/>
    <property type="match status" value="2"/>
</dbReference>
<feature type="region of interest" description="Disordered" evidence="5">
    <location>
        <begin position="333"/>
        <end position="424"/>
    </location>
</feature>
<evidence type="ECO:0000256" key="5">
    <source>
        <dbReference type="SAM" id="MobiDB-lite"/>
    </source>
</evidence>
<keyword evidence="3" id="KW-0119">Carbohydrate metabolism</keyword>
<comment type="similarity">
    <text evidence="1">Belongs to the glycosyl hydrolases 36 family.</text>
</comment>
<evidence type="ECO:0000256" key="2">
    <source>
        <dbReference type="ARBA" id="ARBA00012708"/>
    </source>
</evidence>
<dbReference type="AlphaFoldDB" id="A0A7S0DDT5"/>
<dbReference type="Pfam" id="PF05691">
    <property type="entry name" value="Raffinose_syn"/>
    <property type="match status" value="2"/>
</dbReference>
<feature type="region of interest" description="Disordered" evidence="5">
    <location>
        <begin position="579"/>
        <end position="599"/>
    </location>
</feature>
<organism evidence="6">
    <name type="scientific">Micromonas pusilla</name>
    <name type="common">Picoplanktonic green alga</name>
    <name type="synonym">Chromulina pusilla</name>
    <dbReference type="NCBI Taxonomy" id="38833"/>
    <lineage>
        <taxon>Eukaryota</taxon>
        <taxon>Viridiplantae</taxon>
        <taxon>Chlorophyta</taxon>
        <taxon>Mamiellophyceae</taxon>
        <taxon>Mamiellales</taxon>
        <taxon>Mamiellaceae</taxon>
        <taxon>Micromonas</taxon>
    </lineage>
</organism>
<dbReference type="GO" id="GO:0047274">
    <property type="term" value="F:galactinol-sucrose galactosyltransferase activity"/>
    <property type="evidence" value="ECO:0007669"/>
    <property type="project" value="UniProtKB-EC"/>
</dbReference>
<feature type="compositionally biased region" description="Polar residues" evidence="5">
    <location>
        <begin position="360"/>
        <end position="374"/>
    </location>
</feature>
<gene>
    <name evidence="6" type="ORF">MSP1401_LOCUS12250</name>
</gene>
<feature type="compositionally biased region" description="Low complexity" evidence="5">
    <location>
        <begin position="393"/>
        <end position="410"/>
    </location>
</feature>
<protein>
    <recommendedName>
        <fullName evidence="2">galactinol--sucrose galactosyltransferase</fullName>
        <ecNumber evidence="2">2.4.1.82</ecNumber>
    </recommendedName>
</protein>
<dbReference type="EC" id="2.4.1.82" evidence="2"/>
<dbReference type="EMBL" id="HBEN01014667">
    <property type="protein sequence ID" value="CAD8451529.1"/>
    <property type="molecule type" value="Transcribed_RNA"/>
</dbReference>
<dbReference type="PANTHER" id="PTHR31268:SF32">
    <property type="entry name" value="GALACTINOL--SUCROSE GALACTOSYLTRANSFERASE 2-RELATED"/>
    <property type="match status" value="1"/>
</dbReference>
<dbReference type="InterPro" id="IPR017853">
    <property type="entry name" value="GH"/>
</dbReference>
<dbReference type="InterPro" id="IPR008811">
    <property type="entry name" value="Glycosyl_hydrolases_36"/>
</dbReference>
<dbReference type="InterPro" id="IPR013785">
    <property type="entry name" value="Aldolase_TIM"/>
</dbReference>
<evidence type="ECO:0000256" key="4">
    <source>
        <dbReference type="ARBA" id="ARBA00049426"/>
    </source>
</evidence>
<name>A0A7S0DDT5_MICPS</name>
<sequence length="1124" mass="119724">MAGGGKRDAKGKGAAAMAGLLLENGVLRVGTRAILEGVSPRFELETVRDDRVRSDCTGELVRDLDPTHVGVLSLGENANGHSGAHRADPISRHVVQIASRLPTTSRFVANARCKLWWMTPTWGGSECGSIPPETQFLLLEIGVGEGGGGGATGRADASAPTEKKTSGRRKKEKKEKPGTAYVAFLPLISADGFRATLSGHALDAKTAREQSGEGGDGRPLCLVAESGDAATTCSKADSILCVAVASSPFEAAEAVVAAASRRTRTFGLRVDKVVPPTAEVFGWCTWDAFYHSVTPAGVEAGVASLASGGTPARFVIVDDGWQSVTPDAAYRKKVDHISDHPPGSPFRSADAEGLRRSASLPATPSKSDLFQTTETPERSVLRSVDAFGVSGRSSPGAPENASPAPSSRSSPARDDVFDAYGQTPGNKMTRLARVTRSAANPLRRENFSRAKSRLKQSVSHLASTEVHRGNDRIENAMATALVAAQAAAKQAHIPVPSEPAKAWWPMRAAALVATGMASGLESAYWHGVHSSPYLGLSWRWFKFLGQGVLSPAIRAAVSTLSCFNHRVSLIEANVKFANSETQGGTQGTTKKRKRQKPGSDGFADVVARIKSLGVEHVYCWHALFGYWGGLHPDADEMKRFKPVMTTPRHTPGLLAVEPSQAWDPITLGGVGVAENAEDLGSFYRELHAYLAKAGVDGVKVDGQAVVGGLGHGRGGGPALAKKLHTMLEASVKLHFPTNGLINCMCHSSENILNFRTSSLARVSDDFYPTNRASHTVHVANVAYNSVFMGEIVVPDWDMFQSHCGEAGALHAAARAVGGCPVYVSDAPGKHDFALLRKLVFPSGRVLRGSLPGRPTRDCVFSDPCSDKTTALKIWNKNARNDCGVVGAFNVQGASWSRAKGIFVERFDDAAEFVVAEVSPSDVETLRSSKDSCDALEEEARSSASTSFPPLFAVHAHRSGETRALGAKDVWRVKLRPKQWEIYAVARVRRTREETTNRDSTLKNLQWAFIGLTGMLNGGGAVLSDSHRVEREANGASKSSSAARGKRLTNARRVCVVAFATVYGCGSLAAFATARPRSVLVDGEPVAFGFDRDATGATGEVCGGRVLVPLGPREDTHEVQMRFEA</sequence>
<feature type="region of interest" description="Disordered" evidence="5">
    <location>
        <begin position="148"/>
        <end position="177"/>
    </location>
</feature>
<evidence type="ECO:0000256" key="1">
    <source>
        <dbReference type="ARBA" id="ARBA00007240"/>
    </source>
</evidence>
<reference evidence="6" key="1">
    <citation type="submission" date="2021-01" db="EMBL/GenBank/DDBJ databases">
        <authorList>
            <person name="Corre E."/>
            <person name="Pelletier E."/>
            <person name="Niang G."/>
            <person name="Scheremetjew M."/>
            <person name="Finn R."/>
            <person name="Kale V."/>
            <person name="Holt S."/>
            <person name="Cochrane G."/>
            <person name="Meng A."/>
            <person name="Brown T."/>
            <person name="Cohen L."/>
        </authorList>
    </citation>
    <scope>NUCLEOTIDE SEQUENCE</scope>
    <source>
        <strain evidence="6">CCAC1681</strain>
    </source>
</reference>